<sequence length="297" mass="33551">MYRVSDHIKHRIVMMREDRIPILQIAEELGVMRSTVYLWVKRYREEGNVRNHASKGRPKRPFASGERCRWRKTAPLAIWRLERLLHLLYPWAGAGGGGRDLGRKRQPMNAKRQGLTGPNNMEIKRVLLLIDLNDASELDDSWLEDTDDAPRDRASVISPGDVSCCSLPIILSANNTEGQVLEQTETGRTTRSGREQPGTCFATYTKNVINEEPLYRQHVVARAAGAARGAGTQITKSFKLNNSTNECDYRDIVFDDTTFVPSLKDGDLDDGRKDKSRRECAPLECRPKFSTAIVVPI</sequence>
<keyword evidence="2" id="KW-1185">Reference proteome</keyword>
<gene>
    <name evidence="1" type="ORF">MSG28_006637</name>
</gene>
<comment type="caution">
    <text evidence="1">The sequence shown here is derived from an EMBL/GenBank/DDBJ whole genome shotgun (WGS) entry which is preliminary data.</text>
</comment>
<evidence type="ECO:0000313" key="2">
    <source>
        <dbReference type="Proteomes" id="UP001064048"/>
    </source>
</evidence>
<dbReference type="EMBL" id="CM046111">
    <property type="protein sequence ID" value="KAI8424682.1"/>
    <property type="molecule type" value="Genomic_DNA"/>
</dbReference>
<dbReference type="Proteomes" id="UP001064048">
    <property type="component" value="Chromosome 11"/>
</dbReference>
<name>A0ACC0JKQ5_CHOFU</name>
<reference evidence="1 2" key="1">
    <citation type="journal article" date="2022" name="Genome Biol. Evol.">
        <title>The Spruce Budworm Genome: Reconstructing the Evolutionary History of Antifreeze Proteins.</title>
        <authorList>
            <person name="Beliveau C."/>
            <person name="Gagne P."/>
            <person name="Picq S."/>
            <person name="Vernygora O."/>
            <person name="Keeling C.I."/>
            <person name="Pinkney K."/>
            <person name="Doucet D."/>
            <person name="Wen F."/>
            <person name="Johnston J.S."/>
            <person name="Maaroufi H."/>
            <person name="Boyle B."/>
            <person name="Laroche J."/>
            <person name="Dewar K."/>
            <person name="Juretic N."/>
            <person name="Blackburn G."/>
            <person name="Nisole A."/>
            <person name="Brunet B."/>
            <person name="Brandao M."/>
            <person name="Lumley L."/>
            <person name="Duan J."/>
            <person name="Quan G."/>
            <person name="Lucarotti C.J."/>
            <person name="Roe A.D."/>
            <person name="Sperling F.A.H."/>
            <person name="Levesque R.C."/>
            <person name="Cusson M."/>
        </authorList>
    </citation>
    <scope>NUCLEOTIDE SEQUENCE [LARGE SCALE GENOMIC DNA]</scope>
    <source>
        <strain evidence="1">Glfc:IPQL:Cfum</strain>
    </source>
</reference>
<proteinExistence type="predicted"/>
<accession>A0ACC0JKQ5</accession>
<protein>
    <submittedName>
        <fullName evidence="1">Uncharacterized protein</fullName>
    </submittedName>
</protein>
<organism evidence="1 2">
    <name type="scientific">Choristoneura fumiferana</name>
    <name type="common">Spruce budworm moth</name>
    <name type="synonym">Archips fumiferana</name>
    <dbReference type="NCBI Taxonomy" id="7141"/>
    <lineage>
        <taxon>Eukaryota</taxon>
        <taxon>Metazoa</taxon>
        <taxon>Ecdysozoa</taxon>
        <taxon>Arthropoda</taxon>
        <taxon>Hexapoda</taxon>
        <taxon>Insecta</taxon>
        <taxon>Pterygota</taxon>
        <taxon>Neoptera</taxon>
        <taxon>Endopterygota</taxon>
        <taxon>Lepidoptera</taxon>
        <taxon>Glossata</taxon>
        <taxon>Ditrysia</taxon>
        <taxon>Tortricoidea</taxon>
        <taxon>Tortricidae</taxon>
        <taxon>Tortricinae</taxon>
        <taxon>Choristoneura</taxon>
    </lineage>
</organism>
<evidence type="ECO:0000313" key="1">
    <source>
        <dbReference type="EMBL" id="KAI8424682.1"/>
    </source>
</evidence>